<dbReference type="Pfam" id="PF16732">
    <property type="entry name" value="ComP_DUS"/>
    <property type="match status" value="1"/>
</dbReference>
<dbReference type="InterPro" id="IPR012902">
    <property type="entry name" value="N_methyl_site"/>
</dbReference>
<evidence type="ECO:0000256" key="1">
    <source>
        <dbReference type="SAM" id="Phobius"/>
    </source>
</evidence>
<keyword evidence="3" id="KW-1185">Reference proteome</keyword>
<keyword evidence="1" id="KW-0812">Transmembrane</keyword>
<dbReference type="EMBL" id="QRBE01000007">
    <property type="protein sequence ID" value="RDS80910.1"/>
    <property type="molecule type" value="Genomic_DNA"/>
</dbReference>
<dbReference type="Proteomes" id="UP000254258">
    <property type="component" value="Unassembled WGS sequence"/>
</dbReference>
<evidence type="ECO:0000313" key="3">
    <source>
        <dbReference type="Proteomes" id="UP000254258"/>
    </source>
</evidence>
<reference evidence="2 3" key="1">
    <citation type="submission" date="2018-07" db="EMBL/GenBank/DDBJ databases">
        <title>Dyella monticola sp. nov. and Dyella psychrodurans sp. nov. isolated from monsoon evergreen broad-leaved forest soil of Dinghu Mountain, China.</title>
        <authorList>
            <person name="Gao Z."/>
            <person name="Qiu L."/>
        </authorList>
    </citation>
    <scope>NUCLEOTIDE SEQUENCE [LARGE SCALE GENOMIC DNA]</scope>
    <source>
        <strain evidence="2 3">4G-K06</strain>
    </source>
</reference>
<dbReference type="GO" id="GO:0043683">
    <property type="term" value="P:type IV pilus assembly"/>
    <property type="evidence" value="ECO:0007669"/>
    <property type="project" value="InterPro"/>
</dbReference>
<dbReference type="InterPro" id="IPR045584">
    <property type="entry name" value="Pilin-like"/>
</dbReference>
<evidence type="ECO:0000313" key="2">
    <source>
        <dbReference type="EMBL" id="RDS80910.1"/>
    </source>
</evidence>
<dbReference type="AlphaFoldDB" id="A0A370WXY0"/>
<accession>A0A370WXY0</accession>
<proteinExistence type="predicted"/>
<dbReference type="Gene3D" id="3.30.700.10">
    <property type="entry name" value="Glycoprotein, Type 4 Pilin"/>
    <property type="match status" value="1"/>
</dbReference>
<organism evidence="2 3">
    <name type="scientific">Dyella monticola</name>
    <dbReference type="NCBI Taxonomy" id="1927958"/>
    <lineage>
        <taxon>Bacteria</taxon>
        <taxon>Pseudomonadati</taxon>
        <taxon>Pseudomonadota</taxon>
        <taxon>Gammaproteobacteria</taxon>
        <taxon>Lysobacterales</taxon>
        <taxon>Rhodanobacteraceae</taxon>
        <taxon>Dyella</taxon>
    </lineage>
</organism>
<feature type="transmembrane region" description="Helical" evidence="1">
    <location>
        <begin position="20"/>
        <end position="38"/>
    </location>
</feature>
<name>A0A370WXY0_9GAMM</name>
<gene>
    <name evidence="2" type="ORF">DWU98_13120</name>
</gene>
<comment type="caution">
    <text evidence="2">The sequence shown here is derived from an EMBL/GenBank/DDBJ whole genome shotgun (WGS) entry which is preliminary data.</text>
</comment>
<keyword evidence="1" id="KW-0472">Membrane</keyword>
<dbReference type="NCBIfam" id="TIGR02532">
    <property type="entry name" value="IV_pilin_GFxxxE"/>
    <property type="match status" value="1"/>
</dbReference>
<keyword evidence="1" id="KW-1133">Transmembrane helix</keyword>
<dbReference type="SUPFAM" id="SSF54523">
    <property type="entry name" value="Pili subunits"/>
    <property type="match status" value="1"/>
</dbReference>
<dbReference type="InterPro" id="IPR031982">
    <property type="entry name" value="PilE-like"/>
</dbReference>
<sequence length="147" mass="16081">MEHKKEGNMDRSHGFTLMEVITVVAIVAILAALAAQSYTRYAFRSRRTDAHQALAAIAQAQERWYAAHNRYTADLADLGYVNPALSPHGYYEVALSVDGDDGQDFVVTAMPIHQQANDACGNLSIDHAGYTRPDKADVAANANGRCW</sequence>
<dbReference type="Pfam" id="PF07963">
    <property type="entry name" value="N_methyl"/>
    <property type="match status" value="1"/>
</dbReference>
<protein>
    <submittedName>
        <fullName evidence="2">Prepilin-type N-terminal cleavage/methylation domain-containing protein</fullName>
    </submittedName>
</protein>